<protein>
    <submittedName>
        <fullName evidence="1">Uncharacterized protein</fullName>
    </submittedName>
</protein>
<proteinExistence type="predicted"/>
<evidence type="ECO:0000313" key="2">
    <source>
        <dbReference type="Proteomes" id="UP000473574"/>
    </source>
</evidence>
<name>A0A6M0SGU7_9CYAN</name>
<comment type="caution">
    <text evidence="1">The sequence shown here is derived from an EMBL/GenBank/DDBJ whole genome shotgun (WGS) entry which is preliminary data.</text>
</comment>
<sequence>MKSITGNGSEVSRFEPELRGCLLEAKPGFKWNLNHLVSISGQTLGFVDRTTINVSPKAVALAEQYLGQFQPQKKQPGMFDFSDQIGGLGEW</sequence>
<organism evidence="1 2">
    <name type="scientific">Adonisia turfae CCMR0082</name>
    <dbReference type="NCBI Taxonomy" id="2304604"/>
    <lineage>
        <taxon>Bacteria</taxon>
        <taxon>Bacillati</taxon>
        <taxon>Cyanobacteriota</taxon>
        <taxon>Adonisia</taxon>
        <taxon>Adonisia turfae</taxon>
    </lineage>
</organism>
<reference evidence="1 2" key="1">
    <citation type="journal article" date="2020" name="Microb. Ecol.">
        <title>Ecogenomics of the Marine Benthic Filamentous Cyanobacterium Adonisia.</title>
        <authorList>
            <person name="Walter J.M."/>
            <person name="Coutinho F.H."/>
            <person name="Leomil L."/>
            <person name="Hargreaves P.I."/>
            <person name="Campeao M.E."/>
            <person name="Vieira V.V."/>
            <person name="Silva B.S."/>
            <person name="Fistarol G.O."/>
            <person name="Salomon P.S."/>
            <person name="Sawabe T."/>
            <person name="Mino S."/>
            <person name="Hosokawa M."/>
            <person name="Miyashita H."/>
            <person name="Maruyama F."/>
            <person name="van Verk M.C."/>
            <person name="Dutilh B.E."/>
            <person name="Thompson C.C."/>
            <person name="Thompson F.L."/>
        </authorList>
    </citation>
    <scope>NUCLEOTIDE SEQUENCE [LARGE SCALE GENOMIC DNA]</scope>
    <source>
        <strain evidence="1 2">CCMR0082</strain>
    </source>
</reference>
<gene>
    <name evidence="1" type="ORF">D0962_34495</name>
</gene>
<dbReference type="RefSeq" id="WP_163671092.1">
    <property type="nucleotide sequence ID" value="NZ_QZCE01000002.1"/>
</dbReference>
<evidence type="ECO:0000313" key="1">
    <source>
        <dbReference type="EMBL" id="NEZ67808.1"/>
    </source>
</evidence>
<dbReference type="EMBL" id="QZCE01000002">
    <property type="protein sequence ID" value="NEZ67808.1"/>
    <property type="molecule type" value="Genomic_DNA"/>
</dbReference>
<accession>A0A6M0SGU7</accession>
<dbReference type="Proteomes" id="UP000473574">
    <property type="component" value="Unassembled WGS sequence"/>
</dbReference>
<dbReference type="AlphaFoldDB" id="A0A6M0SGU7"/>